<gene>
    <name evidence="2" type="ORF">IPJ48_01230</name>
</gene>
<evidence type="ECO:0008006" key="4">
    <source>
        <dbReference type="Google" id="ProtNLM"/>
    </source>
</evidence>
<evidence type="ECO:0000256" key="1">
    <source>
        <dbReference type="SAM" id="Phobius"/>
    </source>
</evidence>
<keyword evidence="1" id="KW-0812">Transmembrane</keyword>
<feature type="transmembrane region" description="Helical" evidence="1">
    <location>
        <begin position="69"/>
        <end position="88"/>
    </location>
</feature>
<keyword evidence="1" id="KW-1133">Transmembrane helix</keyword>
<dbReference type="Proteomes" id="UP000886602">
    <property type="component" value="Unassembled WGS sequence"/>
</dbReference>
<proteinExistence type="predicted"/>
<keyword evidence="1" id="KW-0472">Membrane</keyword>
<comment type="caution">
    <text evidence="2">The sequence shown here is derived from an EMBL/GenBank/DDBJ whole genome shotgun (WGS) entry which is preliminary data.</text>
</comment>
<name>A0A9D7F9M3_9RHOO</name>
<evidence type="ECO:0000313" key="2">
    <source>
        <dbReference type="EMBL" id="MBK7421813.1"/>
    </source>
</evidence>
<sequence>MTGIELQALSALRALAEIAGMFLLAQGALYLLIGGRREQNFVYQLFRIITRPVISATRFMTPKAIADRYIAFIAFFLLFWLWILLAYIRQVVCELNGLVCG</sequence>
<feature type="transmembrane region" description="Helical" evidence="1">
    <location>
        <begin position="12"/>
        <end position="33"/>
    </location>
</feature>
<reference evidence="2" key="1">
    <citation type="submission" date="2020-10" db="EMBL/GenBank/DDBJ databases">
        <title>Connecting structure to function with the recovery of over 1000 high-quality activated sludge metagenome-assembled genomes encoding full-length rRNA genes using long-read sequencing.</title>
        <authorList>
            <person name="Singleton C.M."/>
            <person name="Petriglieri F."/>
            <person name="Kristensen J.M."/>
            <person name="Kirkegaard R.H."/>
            <person name="Michaelsen T.Y."/>
            <person name="Andersen M.H."/>
            <person name="Karst S.M."/>
            <person name="Dueholm M.S."/>
            <person name="Nielsen P.H."/>
            <person name="Albertsen M."/>
        </authorList>
    </citation>
    <scope>NUCLEOTIDE SEQUENCE</scope>
    <source>
        <strain evidence="2">EsbW_18-Q3-R4-48_MAXAC.044</strain>
    </source>
</reference>
<protein>
    <recommendedName>
        <fullName evidence="4">YggT family protein</fullName>
    </recommendedName>
</protein>
<evidence type="ECO:0000313" key="3">
    <source>
        <dbReference type="Proteomes" id="UP000886602"/>
    </source>
</evidence>
<dbReference type="EMBL" id="JADJNC010000003">
    <property type="protein sequence ID" value="MBK7421813.1"/>
    <property type="molecule type" value="Genomic_DNA"/>
</dbReference>
<organism evidence="2 3">
    <name type="scientific">Candidatus Propionivibrio dominans</name>
    <dbReference type="NCBI Taxonomy" id="2954373"/>
    <lineage>
        <taxon>Bacteria</taxon>
        <taxon>Pseudomonadati</taxon>
        <taxon>Pseudomonadota</taxon>
        <taxon>Betaproteobacteria</taxon>
        <taxon>Rhodocyclales</taxon>
        <taxon>Rhodocyclaceae</taxon>
        <taxon>Propionivibrio</taxon>
    </lineage>
</organism>
<accession>A0A9D7F9M3</accession>
<dbReference type="AlphaFoldDB" id="A0A9D7F9M3"/>